<evidence type="ECO:0000256" key="2">
    <source>
        <dbReference type="ARBA" id="ARBA00022527"/>
    </source>
</evidence>
<accession>A0A0C9YGZ0</accession>
<keyword evidence="12" id="KW-1185">Reference proteome</keyword>
<dbReference type="STRING" id="1095629.A0A0C9YGZ0"/>
<dbReference type="Proteomes" id="UP000054477">
    <property type="component" value="Unassembled WGS sequence"/>
</dbReference>
<dbReference type="AlphaFoldDB" id="A0A0C9YGZ0"/>
<feature type="region of interest" description="Disordered" evidence="9">
    <location>
        <begin position="332"/>
        <end position="413"/>
    </location>
</feature>
<feature type="compositionally biased region" description="Polar residues" evidence="9">
    <location>
        <begin position="765"/>
        <end position="795"/>
    </location>
</feature>
<feature type="compositionally biased region" description="Basic and acidic residues" evidence="9">
    <location>
        <begin position="1232"/>
        <end position="1241"/>
    </location>
</feature>
<dbReference type="InterPro" id="IPR011009">
    <property type="entry name" value="Kinase-like_dom_sf"/>
</dbReference>
<feature type="region of interest" description="Disordered" evidence="9">
    <location>
        <begin position="523"/>
        <end position="632"/>
    </location>
</feature>
<feature type="compositionally biased region" description="Low complexity" evidence="9">
    <location>
        <begin position="335"/>
        <end position="354"/>
    </location>
</feature>
<proteinExistence type="predicted"/>
<evidence type="ECO:0000256" key="3">
    <source>
        <dbReference type="ARBA" id="ARBA00022679"/>
    </source>
</evidence>
<evidence type="ECO:0000313" key="11">
    <source>
        <dbReference type="EMBL" id="KIK07293.1"/>
    </source>
</evidence>
<feature type="compositionally biased region" description="Basic and acidic residues" evidence="9">
    <location>
        <begin position="1165"/>
        <end position="1180"/>
    </location>
</feature>
<dbReference type="InterPro" id="IPR000719">
    <property type="entry name" value="Prot_kinase_dom"/>
</dbReference>
<name>A0A0C9YGZ0_9AGAR</name>
<evidence type="ECO:0000256" key="1">
    <source>
        <dbReference type="ARBA" id="ARBA00012513"/>
    </source>
</evidence>
<evidence type="ECO:0000256" key="7">
    <source>
        <dbReference type="ARBA" id="ARBA00047899"/>
    </source>
</evidence>
<feature type="region of interest" description="Disordered" evidence="9">
    <location>
        <begin position="698"/>
        <end position="818"/>
    </location>
</feature>
<dbReference type="PROSITE" id="PS50011">
    <property type="entry name" value="PROTEIN_KINASE_DOM"/>
    <property type="match status" value="1"/>
</dbReference>
<feature type="compositionally biased region" description="Polar residues" evidence="9">
    <location>
        <begin position="852"/>
        <end position="863"/>
    </location>
</feature>
<keyword evidence="4" id="KW-0547">Nucleotide-binding</keyword>
<reference evidence="12" key="2">
    <citation type="submission" date="2015-01" db="EMBL/GenBank/DDBJ databases">
        <title>Evolutionary Origins and Diversification of the Mycorrhizal Mutualists.</title>
        <authorList>
            <consortium name="DOE Joint Genome Institute"/>
            <consortium name="Mycorrhizal Genomics Consortium"/>
            <person name="Kohler A."/>
            <person name="Kuo A."/>
            <person name="Nagy L.G."/>
            <person name="Floudas D."/>
            <person name="Copeland A."/>
            <person name="Barry K.W."/>
            <person name="Cichocki N."/>
            <person name="Veneault-Fourrey C."/>
            <person name="LaButti K."/>
            <person name="Lindquist E.A."/>
            <person name="Lipzen A."/>
            <person name="Lundell T."/>
            <person name="Morin E."/>
            <person name="Murat C."/>
            <person name="Riley R."/>
            <person name="Ohm R."/>
            <person name="Sun H."/>
            <person name="Tunlid A."/>
            <person name="Henrissat B."/>
            <person name="Grigoriev I.V."/>
            <person name="Hibbett D.S."/>
            <person name="Martin F."/>
        </authorList>
    </citation>
    <scope>NUCLEOTIDE SEQUENCE [LARGE SCALE GENOMIC DNA]</scope>
    <source>
        <strain evidence="12">LaAM-08-1</strain>
    </source>
</reference>
<evidence type="ECO:0000256" key="5">
    <source>
        <dbReference type="ARBA" id="ARBA00022777"/>
    </source>
</evidence>
<dbReference type="GO" id="GO:0005737">
    <property type="term" value="C:cytoplasm"/>
    <property type="evidence" value="ECO:0007669"/>
    <property type="project" value="TreeGrafter"/>
</dbReference>
<keyword evidence="6" id="KW-0067">ATP-binding</keyword>
<feature type="compositionally biased region" description="Polar residues" evidence="9">
    <location>
        <begin position="547"/>
        <end position="561"/>
    </location>
</feature>
<protein>
    <recommendedName>
        <fullName evidence="1">non-specific serine/threonine protein kinase</fullName>
        <ecNumber evidence="1">2.7.11.1</ecNumber>
    </recommendedName>
</protein>
<keyword evidence="5" id="KW-0418">Kinase</keyword>
<comment type="catalytic activity">
    <reaction evidence="8">
        <text>L-seryl-[protein] + ATP = O-phospho-L-seryl-[protein] + ADP + H(+)</text>
        <dbReference type="Rhea" id="RHEA:17989"/>
        <dbReference type="Rhea" id="RHEA-COMP:9863"/>
        <dbReference type="Rhea" id="RHEA-COMP:11604"/>
        <dbReference type="ChEBI" id="CHEBI:15378"/>
        <dbReference type="ChEBI" id="CHEBI:29999"/>
        <dbReference type="ChEBI" id="CHEBI:30616"/>
        <dbReference type="ChEBI" id="CHEBI:83421"/>
        <dbReference type="ChEBI" id="CHEBI:456216"/>
        <dbReference type="EC" id="2.7.11.1"/>
    </reaction>
</comment>
<feature type="compositionally biased region" description="Low complexity" evidence="9">
    <location>
        <begin position="591"/>
        <end position="606"/>
    </location>
</feature>
<feature type="compositionally biased region" description="Polar residues" evidence="9">
    <location>
        <begin position="894"/>
        <end position="907"/>
    </location>
</feature>
<dbReference type="GO" id="GO:0000147">
    <property type="term" value="P:actin cortical patch assembly"/>
    <property type="evidence" value="ECO:0007669"/>
    <property type="project" value="TreeGrafter"/>
</dbReference>
<evidence type="ECO:0000259" key="10">
    <source>
        <dbReference type="PROSITE" id="PS50011"/>
    </source>
</evidence>
<dbReference type="EMBL" id="KN838548">
    <property type="protein sequence ID" value="KIK07293.1"/>
    <property type="molecule type" value="Genomic_DNA"/>
</dbReference>
<feature type="compositionally biased region" description="Polar residues" evidence="9">
    <location>
        <begin position="1140"/>
        <end position="1154"/>
    </location>
</feature>
<dbReference type="SMART" id="SM00220">
    <property type="entry name" value="S_TKc"/>
    <property type="match status" value="1"/>
</dbReference>
<evidence type="ECO:0000256" key="8">
    <source>
        <dbReference type="ARBA" id="ARBA00048679"/>
    </source>
</evidence>
<feature type="region of interest" description="Disordered" evidence="9">
    <location>
        <begin position="852"/>
        <end position="1268"/>
    </location>
</feature>
<dbReference type="PANTHER" id="PTHR22967">
    <property type="entry name" value="SERINE/THREONINE PROTEIN KINASE"/>
    <property type="match status" value="1"/>
</dbReference>
<evidence type="ECO:0000256" key="6">
    <source>
        <dbReference type="ARBA" id="ARBA00022840"/>
    </source>
</evidence>
<feature type="compositionally biased region" description="Low complexity" evidence="9">
    <location>
        <begin position="994"/>
        <end position="1024"/>
    </location>
</feature>
<dbReference type="GO" id="GO:0007015">
    <property type="term" value="P:actin filament organization"/>
    <property type="evidence" value="ECO:0007669"/>
    <property type="project" value="TreeGrafter"/>
</dbReference>
<feature type="compositionally biased region" description="Low complexity" evidence="9">
    <location>
        <begin position="391"/>
        <end position="401"/>
    </location>
</feature>
<reference evidence="11 12" key="1">
    <citation type="submission" date="2014-04" db="EMBL/GenBank/DDBJ databases">
        <authorList>
            <consortium name="DOE Joint Genome Institute"/>
            <person name="Kuo A."/>
            <person name="Kohler A."/>
            <person name="Nagy L.G."/>
            <person name="Floudas D."/>
            <person name="Copeland A."/>
            <person name="Barry K.W."/>
            <person name="Cichocki N."/>
            <person name="Veneault-Fourrey C."/>
            <person name="LaButti K."/>
            <person name="Lindquist E.A."/>
            <person name="Lipzen A."/>
            <person name="Lundell T."/>
            <person name="Morin E."/>
            <person name="Murat C."/>
            <person name="Sun H."/>
            <person name="Tunlid A."/>
            <person name="Henrissat B."/>
            <person name="Grigoriev I.V."/>
            <person name="Hibbett D.S."/>
            <person name="Martin F."/>
            <person name="Nordberg H.P."/>
            <person name="Cantor M.N."/>
            <person name="Hua S.X."/>
        </authorList>
    </citation>
    <scope>NUCLEOTIDE SEQUENCE [LARGE SCALE GENOMIC DNA]</scope>
    <source>
        <strain evidence="11 12">LaAM-08-1</strain>
    </source>
</reference>
<dbReference type="Pfam" id="PF00069">
    <property type="entry name" value="Pkinase"/>
    <property type="match status" value="1"/>
</dbReference>
<dbReference type="SUPFAM" id="SSF56112">
    <property type="entry name" value="Protein kinase-like (PK-like)"/>
    <property type="match status" value="1"/>
</dbReference>
<dbReference type="CDD" id="cd14037">
    <property type="entry name" value="STKc_NAK_like"/>
    <property type="match status" value="1"/>
</dbReference>
<evidence type="ECO:0000256" key="9">
    <source>
        <dbReference type="SAM" id="MobiDB-lite"/>
    </source>
</evidence>
<feature type="compositionally biased region" description="Basic and acidic residues" evidence="9">
    <location>
        <begin position="1196"/>
        <end position="1206"/>
    </location>
</feature>
<comment type="catalytic activity">
    <reaction evidence="7">
        <text>L-threonyl-[protein] + ATP = O-phospho-L-threonyl-[protein] + ADP + H(+)</text>
        <dbReference type="Rhea" id="RHEA:46608"/>
        <dbReference type="Rhea" id="RHEA-COMP:11060"/>
        <dbReference type="Rhea" id="RHEA-COMP:11605"/>
        <dbReference type="ChEBI" id="CHEBI:15378"/>
        <dbReference type="ChEBI" id="CHEBI:30013"/>
        <dbReference type="ChEBI" id="CHEBI:30616"/>
        <dbReference type="ChEBI" id="CHEBI:61977"/>
        <dbReference type="ChEBI" id="CHEBI:456216"/>
        <dbReference type="EC" id="2.7.11.1"/>
    </reaction>
</comment>
<dbReference type="GO" id="GO:0005524">
    <property type="term" value="F:ATP binding"/>
    <property type="evidence" value="ECO:0007669"/>
    <property type="project" value="UniProtKB-KW"/>
</dbReference>
<evidence type="ECO:0000313" key="12">
    <source>
        <dbReference type="Proteomes" id="UP000054477"/>
    </source>
</evidence>
<evidence type="ECO:0000256" key="4">
    <source>
        <dbReference type="ARBA" id="ARBA00022741"/>
    </source>
</evidence>
<organism evidence="11 12">
    <name type="scientific">Laccaria amethystina LaAM-08-1</name>
    <dbReference type="NCBI Taxonomy" id="1095629"/>
    <lineage>
        <taxon>Eukaryota</taxon>
        <taxon>Fungi</taxon>
        <taxon>Dikarya</taxon>
        <taxon>Basidiomycota</taxon>
        <taxon>Agaricomycotina</taxon>
        <taxon>Agaricomycetes</taxon>
        <taxon>Agaricomycetidae</taxon>
        <taxon>Agaricales</taxon>
        <taxon>Agaricineae</taxon>
        <taxon>Hydnangiaceae</taxon>
        <taxon>Laccaria</taxon>
    </lineage>
</organism>
<sequence>MANQQSYQSYAQNKGTLVPGQSILVNKYTVQVERYLSQGGFAHVYLVRTPTPVYNTTHHVLKRIAVGNEVMLSEVKKEVDIMRLLKGHPNIVHLIDAAWHKMPNGMFEVFILMEYCPGGGIIDMMNRRLRERLTEAEILQIFVDVCEGVAFMHNSRPPLLHRDLKVENILHSSPTSYKLCDFGSATTVTRPPTSMQDIRALEADLNRHTTLQYRAPEMVDVYSKRPVDEKSDVWALGVLLYKLCYYTTPFEEHGPLAILNVQYRIPPYPVYSHQMNMLIASILREHGSQRPTVFELLSTVHQLRGTKSRYQYTVATSQPSLQQHIPLKPVDSVISYSTGPRTTTTPPSLLSNSDLARKNQGVQARERVLEAIAPMRRGRPANSTESRDSSSRPSSPQKSSTVPKPGLDLSNPWMADENKAWQTATSGSNVNGRVGSLDWNVGGAQQQAAQGPKEPTGFGDDFAEKLWRSSDPNTVLPPPPKVSPILSPSSVNQLRSQAAPIRHIAHTGNDIVRRDREKDAFDGLGLSVSSGKPAPTLGEARKLRTGLATTSTNMVTPQSYNRNDEKQSANSIRPSASPRLPYLTPQPPQQPSSSPAPSIASNSSSSWRGASFPSSGSNPPTASRPDGLPIENRFPSLEELDAQFSPNLMYPAAARSADSRYATHHLVVRSNDKSPQLPPRPAERKTVTVNTERLELPTLPSYGRDGVRSEQVTGVAMRESEGGRRKDSDIMDRKPKEKEPEIKTEDLQPRSEMLRPVLQRKHRSSVSIKQTFDPNSPAESSKATKVPTSPSNFTHASRRIPAPASPGDWLTGDDDEQQNYTVQTAEQKTVAVPVLRDSPSKRASFIERSNLNIQNPAVAQHDTTPAPVAPEPDVPQVSPTVTRFTKTFPLIDTSYPQEATSHQSRSPVATPALKEKEPESSSSADEGPEEPNRLISAAGNTARSNRTRRKGRQSSVHDLVDLWGGGVNTKEKAQVKVSPQSTLPSDYRPAKTRPSTLLSPPTQLLINPRSSPSPERLSSSRPSPTATRQPSRNDEPVRQAISGDAATPSGSRRPQSMFIFPSKSTDYASSPEEPRPRSNVRRTSISDRVQRFEAIGGRGSAPRPPSPVSHKLPNIKTTQLTESPRVDSSENHGPGDPVKNRTTSTLPPRQSSAIPRSPVKCRNTHPVEKPESKQEHEKPTRRSPFKSESLALASTGRKEVFLEENRQGSTEQGRSPSPDRPYQGVGKLIDQWQRKTAEGNAKRPTLGNKAPASIPKRAGTVHVGTDGS</sequence>
<dbReference type="HOGENOM" id="CLU_003223_0_0_1"/>
<keyword evidence="3" id="KW-0808">Transferase</keyword>
<keyword evidence="2" id="KW-0723">Serine/threonine-protein kinase</keyword>
<gene>
    <name evidence="11" type="ORF">K443DRAFT_673557</name>
</gene>
<dbReference type="OrthoDB" id="2018507at2759"/>
<feature type="compositionally biased region" description="Basic and acidic residues" evidence="9">
    <location>
        <begin position="718"/>
        <end position="753"/>
    </location>
</feature>
<dbReference type="Gene3D" id="1.10.510.10">
    <property type="entry name" value="Transferase(Phosphotransferase) domain 1"/>
    <property type="match status" value="1"/>
</dbReference>
<dbReference type="PANTHER" id="PTHR22967:SF57">
    <property type="entry name" value="AUXILIN, ISOFORM A-RELATED"/>
    <property type="match status" value="1"/>
</dbReference>
<dbReference type="GO" id="GO:0004674">
    <property type="term" value="F:protein serine/threonine kinase activity"/>
    <property type="evidence" value="ECO:0007669"/>
    <property type="project" value="UniProtKB-KW"/>
</dbReference>
<feature type="compositionally biased region" description="Polar residues" evidence="9">
    <location>
        <begin position="612"/>
        <end position="621"/>
    </location>
</feature>
<feature type="domain" description="Protein kinase" evidence="10">
    <location>
        <begin position="30"/>
        <end position="304"/>
    </location>
</feature>
<dbReference type="EC" id="2.7.11.1" evidence="1"/>